<reference evidence="7 8" key="1">
    <citation type="submission" date="2020-09" db="EMBL/GenBank/DDBJ databases">
        <title>De no assembly of potato wild relative species, Solanum commersonii.</title>
        <authorList>
            <person name="Cho K."/>
        </authorList>
    </citation>
    <scope>NUCLEOTIDE SEQUENCE [LARGE SCALE GENOMIC DNA]</scope>
    <source>
        <strain evidence="7">LZ3.2</strain>
        <tissue evidence="7">Leaf</tissue>
    </source>
</reference>
<dbReference type="PROSITE" id="PS01309">
    <property type="entry name" value="UPF0057"/>
    <property type="match status" value="1"/>
</dbReference>
<evidence type="ECO:0000256" key="5">
    <source>
        <dbReference type="ARBA" id="ARBA00023136"/>
    </source>
</evidence>
<keyword evidence="5 6" id="KW-0472">Membrane</keyword>
<dbReference type="GO" id="GO:0016020">
    <property type="term" value="C:membrane"/>
    <property type="evidence" value="ECO:0007669"/>
    <property type="project" value="UniProtKB-SubCell"/>
</dbReference>
<feature type="transmembrane region" description="Helical" evidence="6">
    <location>
        <begin position="6"/>
        <end position="26"/>
    </location>
</feature>
<dbReference type="EMBL" id="JACXVP010000004">
    <property type="protein sequence ID" value="KAG5611067.1"/>
    <property type="molecule type" value="Genomic_DNA"/>
</dbReference>
<sequence>MGSETFLEVILAILLPPVGVFLRYGCGHIRNSDVLSMHAGGVLDLCVADNTGIHTGHYLCTLCLGWIV</sequence>
<protein>
    <submittedName>
        <fullName evidence="7">Uncharacterized protein</fullName>
    </submittedName>
</protein>
<comment type="subcellular location">
    <subcellularLocation>
        <location evidence="1">Membrane</location>
    </subcellularLocation>
</comment>
<accession>A0A9J5ZDQ4</accession>
<comment type="caution">
    <text evidence="7">The sequence shown here is derived from an EMBL/GenBank/DDBJ whole genome shotgun (WGS) entry which is preliminary data.</text>
</comment>
<evidence type="ECO:0000256" key="1">
    <source>
        <dbReference type="ARBA" id="ARBA00004370"/>
    </source>
</evidence>
<proteinExistence type="inferred from homology"/>
<name>A0A9J5ZDQ4_SOLCO</name>
<evidence type="ECO:0000256" key="2">
    <source>
        <dbReference type="ARBA" id="ARBA00009530"/>
    </source>
</evidence>
<keyword evidence="4 6" id="KW-1133">Transmembrane helix</keyword>
<evidence type="ECO:0000313" key="8">
    <source>
        <dbReference type="Proteomes" id="UP000824120"/>
    </source>
</evidence>
<evidence type="ECO:0000256" key="6">
    <source>
        <dbReference type="SAM" id="Phobius"/>
    </source>
</evidence>
<dbReference type="Proteomes" id="UP000824120">
    <property type="component" value="Chromosome 4"/>
</dbReference>
<organism evidence="7 8">
    <name type="scientific">Solanum commersonii</name>
    <name type="common">Commerson's wild potato</name>
    <name type="synonym">Commerson's nightshade</name>
    <dbReference type="NCBI Taxonomy" id="4109"/>
    <lineage>
        <taxon>Eukaryota</taxon>
        <taxon>Viridiplantae</taxon>
        <taxon>Streptophyta</taxon>
        <taxon>Embryophyta</taxon>
        <taxon>Tracheophyta</taxon>
        <taxon>Spermatophyta</taxon>
        <taxon>Magnoliopsida</taxon>
        <taxon>eudicotyledons</taxon>
        <taxon>Gunneridae</taxon>
        <taxon>Pentapetalae</taxon>
        <taxon>asterids</taxon>
        <taxon>lamiids</taxon>
        <taxon>Solanales</taxon>
        <taxon>Solanaceae</taxon>
        <taxon>Solanoideae</taxon>
        <taxon>Solaneae</taxon>
        <taxon>Solanum</taxon>
    </lineage>
</organism>
<dbReference type="InterPro" id="IPR000612">
    <property type="entry name" value="PMP3"/>
</dbReference>
<dbReference type="AlphaFoldDB" id="A0A9J5ZDQ4"/>
<evidence type="ECO:0000313" key="7">
    <source>
        <dbReference type="EMBL" id="KAG5611067.1"/>
    </source>
</evidence>
<dbReference type="OrthoDB" id="2802411at2759"/>
<dbReference type="Pfam" id="PF01679">
    <property type="entry name" value="Pmp3"/>
    <property type="match status" value="1"/>
</dbReference>
<comment type="similarity">
    <text evidence="2">Belongs to the UPF0057 (PMP3) family.</text>
</comment>
<keyword evidence="3 6" id="KW-0812">Transmembrane</keyword>
<evidence type="ECO:0000256" key="4">
    <source>
        <dbReference type="ARBA" id="ARBA00022989"/>
    </source>
</evidence>
<gene>
    <name evidence="7" type="ORF">H5410_022348</name>
</gene>
<keyword evidence="8" id="KW-1185">Reference proteome</keyword>
<evidence type="ECO:0000256" key="3">
    <source>
        <dbReference type="ARBA" id="ARBA00022692"/>
    </source>
</evidence>